<proteinExistence type="predicted"/>
<dbReference type="AlphaFoldDB" id="R7T5X6"/>
<accession>R7T5X6</accession>
<reference evidence="3" key="1">
    <citation type="submission" date="2012-12" db="EMBL/GenBank/DDBJ databases">
        <authorList>
            <person name="Hellsten U."/>
            <person name="Grimwood J."/>
            <person name="Chapman J.A."/>
            <person name="Shapiro H."/>
            <person name="Aerts A."/>
            <person name="Otillar R.P."/>
            <person name="Terry A.Y."/>
            <person name="Boore J.L."/>
            <person name="Simakov O."/>
            <person name="Marletaz F."/>
            <person name="Cho S.-J."/>
            <person name="Edsinger-Gonzales E."/>
            <person name="Havlak P."/>
            <person name="Kuo D.-H."/>
            <person name="Larsson T."/>
            <person name="Lv J."/>
            <person name="Arendt D."/>
            <person name="Savage R."/>
            <person name="Osoegawa K."/>
            <person name="de Jong P."/>
            <person name="Lindberg D.R."/>
            <person name="Seaver E.C."/>
            <person name="Weisblat D.A."/>
            <person name="Putnam N.H."/>
            <person name="Grigoriev I.V."/>
            <person name="Rokhsar D.S."/>
        </authorList>
    </citation>
    <scope>NUCLEOTIDE SEQUENCE</scope>
    <source>
        <strain evidence="3">I ESC-2004</strain>
    </source>
</reference>
<sequence>MWFHEACIKEDVSASISNWFTRRKLPSLIRALIDGVKSLHADFAAHKATGSSAIETLSEECGLLRKQNDDLQMNTNVITEVIKSKDTRNSVTAAPTSQPSLYSDVVRSSVRSALQDEKARNEVIVSRIKETENGTEAFRNICSEVEFDGSPSEVVRLGKKLDGRDRHMKGTFATPFDARRFYASVNAHKEN</sequence>
<evidence type="ECO:0000313" key="1">
    <source>
        <dbReference type="EMBL" id="ELT88854.1"/>
    </source>
</evidence>
<dbReference type="EnsemblMetazoa" id="CapteT190666">
    <property type="protein sequence ID" value="CapteP190666"/>
    <property type="gene ID" value="CapteG190666"/>
</dbReference>
<dbReference type="EMBL" id="KB311659">
    <property type="protein sequence ID" value="ELT88854.1"/>
    <property type="molecule type" value="Genomic_DNA"/>
</dbReference>
<organism evidence="1">
    <name type="scientific">Capitella teleta</name>
    <name type="common">Polychaete worm</name>
    <dbReference type="NCBI Taxonomy" id="283909"/>
    <lineage>
        <taxon>Eukaryota</taxon>
        <taxon>Metazoa</taxon>
        <taxon>Spiralia</taxon>
        <taxon>Lophotrochozoa</taxon>
        <taxon>Annelida</taxon>
        <taxon>Polychaeta</taxon>
        <taxon>Sedentaria</taxon>
        <taxon>Scolecida</taxon>
        <taxon>Capitellidae</taxon>
        <taxon>Capitella</taxon>
    </lineage>
</organism>
<dbReference type="EMBL" id="AMQN01003367">
    <property type="status" value="NOT_ANNOTATED_CDS"/>
    <property type="molecule type" value="Genomic_DNA"/>
</dbReference>
<gene>
    <name evidence="1" type="ORF">CAPTEDRAFT_190666</name>
</gene>
<dbReference type="Proteomes" id="UP000014760">
    <property type="component" value="Unassembled WGS sequence"/>
</dbReference>
<evidence type="ECO:0000313" key="2">
    <source>
        <dbReference type="EnsemblMetazoa" id="CapteP190666"/>
    </source>
</evidence>
<reference evidence="1 3" key="2">
    <citation type="journal article" date="2013" name="Nature">
        <title>Insights into bilaterian evolution from three spiralian genomes.</title>
        <authorList>
            <person name="Simakov O."/>
            <person name="Marletaz F."/>
            <person name="Cho S.J."/>
            <person name="Edsinger-Gonzales E."/>
            <person name="Havlak P."/>
            <person name="Hellsten U."/>
            <person name="Kuo D.H."/>
            <person name="Larsson T."/>
            <person name="Lv J."/>
            <person name="Arendt D."/>
            <person name="Savage R."/>
            <person name="Osoegawa K."/>
            <person name="de Jong P."/>
            <person name="Grimwood J."/>
            <person name="Chapman J.A."/>
            <person name="Shapiro H."/>
            <person name="Aerts A."/>
            <person name="Otillar R.P."/>
            <person name="Terry A.Y."/>
            <person name="Boore J.L."/>
            <person name="Grigoriev I.V."/>
            <person name="Lindberg D.R."/>
            <person name="Seaver E.C."/>
            <person name="Weisblat D.A."/>
            <person name="Putnam N.H."/>
            <person name="Rokhsar D.S."/>
        </authorList>
    </citation>
    <scope>NUCLEOTIDE SEQUENCE</scope>
    <source>
        <strain evidence="1 3">I ESC-2004</strain>
    </source>
</reference>
<name>R7T5X6_CAPTE</name>
<reference evidence="2" key="3">
    <citation type="submission" date="2015-06" db="UniProtKB">
        <authorList>
            <consortium name="EnsemblMetazoa"/>
        </authorList>
    </citation>
    <scope>IDENTIFICATION</scope>
</reference>
<keyword evidence="3" id="KW-1185">Reference proteome</keyword>
<evidence type="ECO:0000313" key="3">
    <source>
        <dbReference type="Proteomes" id="UP000014760"/>
    </source>
</evidence>
<dbReference type="HOGENOM" id="CLU_1422727_0_0_1"/>
<protein>
    <submittedName>
        <fullName evidence="1 2">Uncharacterized protein</fullName>
    </submittedName>
</protein>